<keyword evidence="2" id="KW-0732">Signal</keyword>
<gene>
    <name evidence="3" type="ORF">DI623_10040</name>
</gene>
<evidence type="ECO:0000256" key="2">
    <source>
        <dbReference type="SAM" id="SignalP"/>
    </source>
</evidence>
<dbReference type="AlphaFoldDB" id="A0A2W5A4E8"/>
<name>A0A2W5A4E8_9SPHN</name>
<feature type="chain" id="PRO_5015876316" evidence="2">
    <location>
        <begin position="22"/>
        <end position="139"/>
    </location>
</feature>
<dbReference type="EMBL" id="QFNN01000057">
    <property type="protein sequence ID" value="PZO89480.1"/>
    <property type="molecule type" value="Genomic_DNA"/>
</dbReference>
<evidence type="ECO:0000313" key="4">
    <source>
        <dbReference type="Proteomes" id="UP000249066"/>
    </source>
</evidence>
<reference evidence="3 4" key="1">
    <citation type="submission" date="2017-08" db="EMBL/GenBank/DDBJ databases">
        <title>Infants hospitalized years apart are colonized by the same room-sourced microbial strains.</title>
        <authorList>
            <person name="Brooks B."/>
            <person name="Olm M.R."/>
            <person name="Firek B.A."/>
            <person name="Baker R."/>
            <person name="Thomas B.C."/>
            <person name="Morowitz M.J."/>
            <person name="Banfield J.F."/>
        </authorList>
    </citation>
    <scope>NUCLEOTIDE SEQUENCE [LARGE SCALE GENOMIC DNA]</scope>
    <source>
        <strain evidence="3">S2_018_000_R2_101</strain>
    </source>
</reference>
<feature type="compositionally biased region" description="Basic and acidic residues" evidence="1">
    <location>
        <begin position="62"/>
        <end position="71"/>
    </location>
</feature>
<accession>A0A2W5A4E8</accession>
<dbReference type="Proteomes" id="UP000249066">
    <property type="component" value="Unassembled WGS sequence"/>
</dbReference>
<evidence type="ECO:0000256" key="1">
    <source>
        <dbReference type="SAM" id="MobiDB-lite"/>
    </source>
</evidence>
<sequence length="139" mass="14240">MSRIAAASCLAFFTCALPANAQTAEQAIAQSRSLTGVDADGCARQRDASAIIVCGSNLESRRQRLPYRDPPDAGAPPPRGEVRAASAAPIRQGSCGALVVDKCGGGFSLLALIPFAAKLVAKAIDPESGDPPTPIPTPR</sequence>
<proteinExistence type="predicted"/>
<feature type="region of interest" description="Disordered" evidence="1">
    <location>
        <begin position="62"/>
        <end position="86"/>
    </location>
</feature>
<organism evidence="3 4">
    <name type="scientific">Sphingomonas sanxanigenens</name>
    <dbReference type="NCBI Taxonomy" id="397260"/>
    <lineage>
        <taxon>Bacteria</taxon>
        <taxon>Pseudomonadati</taxon>
        <taxon>Pseudomonadota</taxon>
        <taxon>Alphaproteobacteria</taxon>
        <taxon>Sphingomonadales</taxon>
        <taxon>Sphingomonadaceae</taxon>
        <taxon>Sphingomonas</taxon>
    </lineage>
</organism>
<comment type="caution">
    <text evidence="3">The sequence shown here is derived from an EMBL/GenBank/DDBJ whole genome shotgun (WGS) entry which is preliminary data.</text>
</comment>
<feature type="signal peptide" evidence="2">
    <location>
        <begin position="1"/>
        <end position="21"/>
    </location>
</feature>
<evidence type="ECO:0000313" key="3">
    <source>
        <dbReference type="EMBL" id="PZO89480.1"/>
    </source>
</evidence>
<protein>
    <submittedName>
        <fullName evidence="3">Uncharacterized protein</fullName>
    </submittedName>
</protein>